<dbReference type="SFLD" id="SFLDG01132">
    <property type="entry name" value="C1.5.3:_5'-Nucleotidase_Like"/>
    <property type="match status" value="1"/>
</dbReference>
<gene>
    <name evidence="1" type="ORF">AOC33_01850</name>
</gene>
<dbReference type="InterPro" id="IPR041492">
    <property type="entry name" value="HAD_2"/>
</dbReference>
<dbReference type="InterPro" id="IPR010237">
    <property type="entry name" value="Pyr-5-nucltdase"/>
</dbReference>
<dbReference type="PANTHER" id="PTHR12725:SF117">
    <property type="entry name" value="HALOACID DEHALOGENASE-LIKE HYDROLASE"/>
    <property type="match status" value="1"/>
</dbReference>
<sequence length="229" mass="26605">MRQPLWLFDLDNTLHDASSAIFPSINHAMTSYVARHLNLDTQAASQLRDHYWRMYGATLLGLVKHHAVDPHHFLRETHLFNEVSGKHLQDLAGMVRGEKGLRQILNRLPGEKILLTNAPKSYALKVLKELGLTKCFKAVEAIEDMELHQQWRPKPDHLMIKRLLNKYRCAPQRAILVDDTLGHLLEYSKLGIKTVWFKRHVRAYTQNRGSVSLEVQSIHHLFKSWQKLK</sequence>
<keyword evidence="2" id="KW-1185">Reference proteome</keyword>
<dbReference type="NCBIfam" id="TIGR01993">
    <property type="entry name" value="Pyr-5-nucltdase"/>
    <property type="match status" value="1"/>
</dbReference>
<evidence type="ECO:0000313" key="2">
    <source>
        <dbReference type="Proteomes" id="UP000215188"/>
    </source>
</evidence>
<accession>A0A229FV55</accession>
<dbReference type="NCBIfam" id="TIGR01509">
    <property type="entry name" value="HAD-SF-IA-v3"/>
    <property type="match status" value="1"/>
</dbReference>
<dbReference type="InterPro" id="IPR006439">
    <property type="entry name" value="HAD-SF_hydro_IA"/>
</dbReference>
<organism evidence="1 2">
    <name type="scientific">Polynucleobacter cosmopolitanus</name>
    <dbReference type="NCBI Taxonomy" id="351345"/>
    <lineage>
        <taxon>Bacteria</taxon>
        <taxon>Pseudomonadati</taxon>
        <taxon>Pseudomonadota</taxon>
        <taxon>Betaproteobacteria</taxon>
        <taxon>Burkholderiales</taxon>
        <taxon>Burkholderiaceae</taxon>
        <taxon>Polynucleobacter</taxon>
    </lineage>
</organism>
<dbReference type="Gene3D" id="3.40.50.1000">
    <property type="entry name" value="HAD superfamily/HAD-like"/>
    <property type="match status" value="1"/>
</dbReference>
<dbReference type="InterPro" id="IPR023214">
    <property type="entry name" value="HAD_sf"/>
</dbReference>
<protein>
    <submittedName>
        <fullName evidence="1">Pyrimidine 5'-nucleotidase</fullName>
    </submittedName>
</protein>
<dbReference type="SFLD" id="SFLDG01129">
    <property type="entry name" value="C1.5:_HAD__Beta-PGM__Phosphata"/>
    <property type="match status" value="1"/>
</dbReference>
<dbReference type="SUPFAM" id="SSF56784">
    <property type="entry name" value="HAD-like"/>
    <property type="match status" value="1"/>
</dbReference>
<dbReference type="EMBL" id="NJGG01000001">
    <property type="protein sequence ID" value="OXL15865.1"/>
    <property type="molecule type" value="Genomic_DNA"/>
</dbReference>
<reference evidence="1 2" key="1">
    <citation type="submission" date="2017-06" db="EMBL/GenBank/DDBJ databases">
        <title>Reclassification of a Polynucleobacter cosmopolitanus strain isolated from tropical Lake Victoria as Polynucleobacter victoriensis comb. nov.</title>
        <authorList>
            <person name="Hahn M.W."/>
        </authorList>
    </citation>
    <scope>NUCLEOTIDE SEQUENCE [LARGE SCALE GENOMIC DNA]</scope>
    <source>
        <strain evidence="1 2">MWH-MoIso2</strain>
    </source>
</reference>
<dbReference type="InterPro" id="IPR036412">
    <property type="entry name" value="HAD-like_sf"/>
</dbReference>
<proteinExistence type="predicted"/>
<dbReference type="OrthoDB" id="8558420at2"/>
<dbReference type="Pfam" id="PF13419">
    <property type="entry name" value="HAD_2"/>
    <property type="match status" value="1"/>
</dbReference>
<comment type="caution">
    <text evidence="1">The sequence shown here is derived from an EMBL/GenBank/DDBJ whole genome shotgun (WGS) entry which is preliminary data.</text>
</comment>
<dbReference type="Proteomes" id="UP000215188">
    <property type="component" value="Unassembled WGS sequence"/>
</dbReference>
<dbReference type="SFLD" id="SFLDS00003">
    <property type="entry name" value="Haloacid_Dehalogenase"/>
    <property type="match status" value="1"/>
</dbReference>
<dbReference type="PANTHER" id="PTHR12725">
    <property type="entry name" value="HALOACID DEHALOGENASE-LIKE HYDROLASE"/>
    <property type="match status" value="1"/>
</dbReference>
<name>A0A229FV55_9BURK</name>
<dbReference type="AlphaFoldDB" id="A0A229FV55"/>
<dbReference type="RefSeq" id="WP_089514902.1">
    <property type="nucleotide sequence ID" value="NZ_NJGG01000001.1"/>
</dbReference>
<dbReference type="Gene3D" id="1.10.150.450">
    <property type="match status" value="1"/>
</dbReference>
<evidence type="ECO:0000313" key="1">
    <source>
        <dbReference type="EMBL" id="OXL15865.1"/>
    </source>
</evidence>